<gene>
    <name evidence="1" type="ORF">WKI58_36710</name>
</gene>
<proteinExistence type="predicted"/>
<name>A0ACC6QUL6_9ACTN</name>
<protein>
    <submittedName>
        <fullName evidence="1">UbiA family prenyltransferase</fullName>
    </submittedName>
</protein>
<accession>A0ACC6QUL6</accession>
<dbReference type="Proteomes" id="UP001375539">
    <property type="component" value="Unassembled WGS sequence"/>
</dbReference>
<keyword evidence="2" id="KW-1185">Reference proteome</keyword>
<reference evidence="1" key="1">
    <citation type="submission" date="2024-03" db="EMBL/GenBank/DDBJ databases">
        <title>Novel Streptomyces species of biotechnological and ecological value are a feature of Machair soil.</title>
        <authorList>
            <person name="Prole J.R."/>
            <person name="Goodfellow M."/>
            <person name="Allenby N."/>
            <person name="Ward A.C."/>
        </authorList>
    </citation>
    <scope>NUCLEOTIDE SEQUENCE</scope>
    <source>
        <strain evidence="1">MS1.AVA.4</strain>
    </source>
</reference>
<sequence>MKLPTTTIGDDAAPLLPPVSSYATVTGLLKACHPLPAAAVSVLMAALVTAVGGRGLMAGAAAVGAVATGQLSVGWCNDRADMRRDSAAGRRDKPLVTGETGPTAVSVAAIVALVLCVTLSMACGLLAGSVHLAGVAAAWWYNLRLKRTVVSWLPYALAFGLLPAFVTLALPGRPWPPLWLMAAAALLGTGAHFVNVLPDIDQDLAAGVNGLPQRLGRRRSVCVAAVLVLASSLVLLIAPDGPVTRPGWAVLSMTVLLCVLALARPVRDADARLPFLAVIGIAAADVVHLLMLSTTIA</sequence>
<evidence type="ECO:0000313" key="1">
    <source>
        <dbReference type="EMBL" id="MEJ8661980.1"/>
    </source>
</evidence>
<comment type="caution">
    <text evidence="1">The sequence shown here is derived from an EMBL/GenBank/DDBJ whole genome shotgun (WGS) entry which is preliminary data.</text>
</comment>
<dbReference type="EMBL" id="JBBKAI010000002">
    <property type="protein sequence ID" value="MEJ8661980.1"/>
    <property type="molecule type" value="Genomic_DNA"/>
</dbReference>
<evidence type="ECO:0000313" key="2">
    <source>
        <dbReference type="Proteomes" id="UP001375539"/>
    </source>
</evidence>
<organism evidence="1 2">
    <name type="scientific">Streptomyces pratisoli</name>
    <dbReference type="NCBI Taxonomy" id="3139917"/>
    <lineage>
        <taxon>Bacteria</taxon>
        <taxon>Bacillati</taxon>
        <taxon>Actinomycetota</taxon>
        <taxon>Actinomycetes</taxon>
        <taxon>Kitasatosporales</taxon>
        <taxon>Streptomycetaceae</taxon>
        <taxon>Streptomyces</taxon>
    </lineage>
</organism>